<organism evidence="5 6">
    <name type="scientific">Polarella glacialis</name>
    <name type="common">Dinoflagellate</name>
    <dbReference type="NCBI Taxonomy" id="89957"/>
    <lineage>
        <taxon>Eukaryota</taxon>
        <taxon>Sar</taxon>
        <taxon>Alveolata</taxon>
        <taxon>Dinophyceae</taxon>
        <taxon>Suessiales</taxon>
        <taxon>Suessiaceae</taxon>
        <taxon>Polarella</taxon>
    </lineage>
</organism>
<dbReference type="PANTHER" id="PTHR47447:SF17">
    <property type="entry name" value="OS12G0638900 PROTEIN"/>
    <property type="match status" value="1"/>
</dbReference>
<keyword evidence="6" id="KW-1185">Reference proteome</keyword>
<accession>A0A813HXX0</accession>
<protein>
    <recommendedName>
        <fullName evidence="4">Pseudouridine synthase RsuA/RluA-like domain-containing protein</fullName>
    </recommendedName>
</protein>
<dbReference type="EMBL" id="CAJNNV010033152">
    <property type="protein sequence ID" value="CAE8642328.1"/>
    <property type="molecule type" value="Genomic_DNA"/>
</dbReference>
<dbReference type="CDD" id="cd02869">
    <property type="entry name" value="PseudoU_synth_RluA_like"/>
    <property type="match status" value="1"/>
</dbReference>
<dbReference type="NCBIfam" id="TIGR00756">
    <property type="entry name" value="PPR"/>
    <property type="match status" value="2"/>
</dbReference>
<dbReference type="GO" id="GO:0003723">
    <property type="term" value="F:RNA binding"/>
    <property type="evidence" value="ECO:0007669"/>
    <property type="project" value="InterPro"/>
</dbReference>
<evidence type="ECO:0000256" key="1">
    <source>
        <dbReference type="ARBA" id="ARBA00022737"/>
    </source>
</evidence>
<sequence>MPTASAAQSEVSYSASISACERGRRWEVCLALLQEMPLTRATPNTISFNAAISACEGEAWPAALRLLQEMSARRIEASTMSYNAASNSCDTGWQWARALHLLLSHLPHRGLAADSVSLGASVGLCGKANLWQLGAVLLRSNSRGHGVALTTVSYSAAIKMYAVSGGWECGLDCLHALRRDRMSPDTIGHNALLTACQKHGLWDLALRVLLLMPTVDVAPDAISYNAAAIASASQGRHRLHRDVAGKAAPEKQPAHFSLDFGRDKSGLPVGPEAGTTKLLAKARFQLQGSEVLRGAGAELSNRQATGDRLLKANGFANNPHEPLEPIVKCMTPHADRSATNCIDRSRHCSIKAPEKCYCCSWAAVHPIGQSSCAASASSRHCERRAVLLPHPADIVNVDTQQQVKAAALQAQKGDAGGKGGKGMTPHADRSATNCIDRSRHCSIKAPEKCYCCSWAAVHPIGQSSCAASASSRHCERRAVLLPHPADIVNVELCCFRIQSGGHVLVDVHAPELAVLAAKLAEKANELGVRGVRPKALRGDEWSSCGRVPACDCMITLANKDNVWRAVPQMSTAHAAKSSLAQWSLRLWGTSRQLRLCDGLRSPFALRGSVAEKPAADRRRDPGAAAPRTDLLSQVLALGPQPSAEEVRRLLSPELERWEQNPRLATGILSCLARQGLPDAVRQVFCFMKDNLLEVNVFHCTKTMSSCAQGRHWQLALVILREMPEFSVAPSDISYNVAIGACGKSGQWTTALDLLYEMPGIHVMPDHISYNAAINACATCGQWQEVLALLQDMPTATLSPDVISYSAAISSCGTDESWQLALEFLRLIPLLRISNDVISYSAAISACRKGLQWQLSLELLREMPASSLLPNEISLNAAMSACEQSGQWQHALGLLRSMPRAGLSPGVISYSVALNACLKGQQWALALALLKELPRARVKPNHRLFYSAIGACAVVGLWHLALSLLGNLSEMRMAPDEICYNSAISTCQKCGQWEISLCLLRDMPRAKLQPDVISYSTAVRACETGDQWELALSLLRQMPEVRLEPDEINFSAAISACEKCGQWQAAVAILEEMSRARLVPNGLDAGTVGNAMRKALGNEAAMSLLGGLLKLWQGQPATPENCQLRGDQHAEQEEPEEGSRIQVLRSSAGVVALFKPAGMTSESAVRQLSQQRDQTGAVTHTVGLDMVSRLDKPTSGVMPVALGSAESPAAKWLQAQFASRLVAKEYICLCEGPSLGAIGTTGEVRAPLVTVPRGGVDSWYTEVSPLGREAHTCYEVLARYAPPAELPGTCTTSELMLLLVRPLTGRTHQIRVHLASLGRPLVGEPLYGAATTLLPGCPRLFLHCQRISLTDLQGAPFVAEAQVPAEPQLQASTQSADFRTPGNHHREDNPDTNNLHICKNDHGYQRFSKQTIVVV</sequence>
<dbReference type="Gene3D" id="3.30.2350.10">
    <property type="entry name" value="Pseudouridine synthase"/>
    <property type="match status" value="1"/>
</dbReference>
<feature type="repeat" description="PPR" evidence="2">
    <location>
        <begin position="870"/>
        <end position="904"/>
    </location>
</feature>
<evidence type="ECO:0000313" key="6">
    <source>
        <dbReference type="Proteomes" id="UP000654075"/>
    </source>
</evidence>
<feature type="domain" description="Pseudouridine synthase RsuA/RluA-like" evidence="4">
    <location>
        <begin position="1149"/>
        <end position="1315"/>
    </location>
</feature>
<dbReference type="Pfam" id="PF13041">
    <property type="entry name" value="PPR_2"/>
    <property type="match status" value="1"/>
</dbReference>
<dbReference type="InterPro" id="IPR002885">
    <property type="entry name" value="PPR_rpt"/>
</dbReference>
<dbReference type="Pfam" id="PF00849">
    <property type="entry name" value="PseudoU_synth_2"/>
    <property type="match status" value="1"/>
</dbReference>
<feature type="repeat" description="PPR" evidence="2">
    <location>
        <begin position="905"/>
        <end position="939"/>
    </location>
</feature>
<dbReference type="InterPro" id="IPR006145">
    <property type="entry name" value="PsdUridine_synth_RsuA/RluA"/>
</dbReference>
<feature type="repeat" description="PPR" evidence="2">
    <location>
        <begin position="765"/>
        <end position="799"/>
    </location>
</feature>
<proteinExistence type="predicted"/>
<dbReference type="PROSITE" id="PS51375">
    <property type="entry name" value="PPR"/>
    <property type="match status" value="9"/>
</dbReference>
<dbReference type="Pfam" id="PF13812">
    <property type="entry name" value="PPR_3"/>
    <property type="match status" value="4"/>
</dbReference>
<feature type="region of interest" description="Disordered" evidence="3">
    <location>
        <begin position="1365"/>
        <end position="1394"/>
    </location>
</feature>
<keyword evidence="1" id="KW-0677">Repeat</keyword>
<dbReference type="InterPro" id="IPR011990">
    <property type="entry name" value="TPR-like_helical_dom_sf"/>
</dbReference>
<dbReference type="GO" id="GO:0001522">
    <property type="term" value="P:pseudouridine synthesis"/>
    <property type="evidence" value="ECO:0007669"/>
    <property type="project" value="InterPro"/>
</dbReference>
<dbReference type="SUPFAM" id="SSF55120">
    <property type="entry name" value="Pseudouridine synthase"/>
    <property type="match status" value="1"/>
</dbReference>
<reference evidence="5" key="1">
    <citation type="submission" date="2021-02" db="EMBL/GenBank/DDBJ databases">
        <authorList>
            <person name="Dougan E. K."/>
            <person name="Rhodes N."/>
            <person name="Thang M."/>
            <person name="Chan C."/>
        </authorList>
    </citation>
    <scope>NUCLEOTIDE SEQUENCE</scope>
</reference>
<evidence type="ECO:0000256" key="3">
    <source>
        <dbReference type="SAM" id="MobiDB-lite"/>
    </source>
</evidence>
<dbReference type="InterPro" id="IPR020103">
    <property type="entry name" value="PsdUridine_synth_cat_dom_sf"/>
</dbReference>
<feature type="repeat" description="PPR" evidence="2">
    <location>
        <begin position="185"/>
        <end position="219"/>
    </location>
</feature>
<evidence type="ECO:0000256" key="2">
    <source>
        <dbReference type="PROSITE-ProRule" id="PRU00708"/>
    </source>
</evidence>
<feature type="repeat" description="PPR" evidence="2">
    <location>
        <begin position="975"/>
        <end position="1009"/>
    </location>
</feature>
<dbReference type="Proteomes" id="UP000654075">
    <property type="component" value="Unassembled WGS sequence"/>
</dbReference>
<feature type="repeat" description="PPR" evidence="2">
    <location>
        <begin position="730"/>
        <end position="764"/>
    </location>
</feature>
<evidence type="ECO:0000259" key="4">
    <source>
        <dbReference type="Pfam" id="PF00849"/>
    </source>
</evidence>
<feature type="repeat" description="PPR" evidence="2">
    <location>
        <begin position="1010"/>
        <end position="1044"/>
    </location>
</feature>
<gene>
    <name evidence="5" type="ORF">PGLA1383_LOCUS56833</name>
</gene>
<feature type="repeat" description="PPR" evidence="2">
    <location>
        <begin position="835"/>
        <end position="869"/>
    </location>
</feature>
<name>A0A813HXX0_POLGL</name>
<dbReference type="OrthoDB" id="424794at2759"/>
<feature type="repeat" description="PPR" evidence="2">
    <location>
        <begin position="1045"/>
        <end position="1079"/>
    </location>
</feature>
<dbReference type="GO" id="GO:0009982">
    <property type="term" value="F:pseudouridine synthase activity"/>
    <property type="evidence" value="ECO:0007669"/>
    <property type="project" value="InterPro"/>
</dbReference>
<evidence type="ECO:0000313" key="5">
    <source>
        <dbReference type="EMBL" id="CAE8642328.1"/>
    </source>
</evidence>
<dbReference type="PANTHER" id="PTHR47447">
    <property type="entry name" value="OS03G0856100 PROTEIN"/>
    <property type="match status" value="1"/>
</dbReference>
<dbReference type="Gene3D" id="1.25.40.10">
    <property type="entry name" value="Tetratricopeptide repeat domain"/>
    <property type="match status" value="5"/>
</dbReference>
<comment type="caution">
    <text evidence="5">The sequence shown here is derived from an EMBL/GenBank/DDBJ whole genome shotgun (WGS) entry which is preliminary data.</text>
</comment>